<protein>
    <submittedName>
        <fullName evidence="3">Universal stress protein UspE</fullName>
    </submittedName>
</protein>
<comment type="caution">
    <text evidence="3">The sequence shown here is derived from an EMBL/GenBank/DDBJ whole genome shotgun (WGS) entry which is preliminary data.</text>
</comment>
<dbReference type="AlphaFoldDB" id="A0A5C6CAH9"/>
<dbReference type="Gene3D" id="3.40.50.620">
    <property type="entry name" value="HUPs"/>
    <property type="match status" value="1"/>
</dbReference>
<dbReference type="OrthoDB" id="6368426at2"/>
<evidence type="ECO:0000313" key="4">
    <source>
        <dbReference type="Proteomes" id="UP000316304"/>
    </source>
</evidence>
<dbReference type="Pfam" id="PF00582">
    <property type="entry name" value="Usp"/>
    <property type="match status" value="2"/>
</dbReference>
<sequence length="300" mass="32755">MKVLLASDGSSMAINAARFLGELEFDSKLQLTVLTVSLLPELSIRGNIQNPEWDQREREFVASHHAELEGWLAGRCERGFSKLRQTGNAAQAILQVSKRIVADLIVVGAVGHSVVSRMLLGSVSDNVATHADCSVLVVRPRGEATSAKVPARKISLAYDGSPAAHEAVHEIMSMRWDPGTEMNVVSVAPTYDYLMGDALTPAVLTDAEMEFKRMQDKAEYQAKQIATTLPHTRTQVVSAQHAGEAIVSVVDQNQSDLVVLGETGHSRLHDWFLGSTTKYVLRHAPCSVWISRHHRTAAGE</sequence>
<dbReference type="InterPro" id="IPR006015">
    <property type="entry name" value="Universal_stress_UspA"/>
</dbReference>
<name>A0A5C6CAH9_9BACT</name>
<dbReference type="PANTHER" id="PTHR43010:SF1">
    <property type="entry name" value="USPA DOMAIN-CONTAINING PROTEIN"/>
    <property type="match status" value="1"/>
</dbReference>
<dbReference type="PRINTS" id="PR01438">
    <property type="entry name" value="UNVRSLSTRESS"/>
</dbReference>
<comment type="similarity">
    <text evidence="1">Belongs to the universal stress protein A family.</text>
</comment>
<evidence type="ECO:0000313" key="3">
    <source>
        <dbReference type="EMBL" id="TWU20957.1"/>
    </source>
</evidence>
<feature type="domain" description="UspA" evidence="2">
    <location>
        <begin position="152"/>
        <end position="292"/>
    </location>
</feature>
<proteinExistence type="inferred from homology"/>
<dbReference type="RefSeq" id="WP_146596097.1">
    <property type="nucleotide sequence ID" value="NZ_SJPT01000007.1"/>
</dbReference>
<dbReference type="PANTHER" id="PTHR43010">
    <property type="entry name" value="UNIVERSAL STRESS PROTEIN SLR1230"/>
    <property type="match status" value="1"/>
</dbReference>
<dbReference type="InterPro" id="IPR051688">
    <property type="entry name" value="USP_A"/>
</dbReference>
<dbReference type="Proteomes" id="UP000316304">
    <property type="component" value="Unassembled WGS sequence"/>
</dbReference>
<dbReference type="InterPro" id="IPR014729">
    <property type="entry name" value="Rossmann-like_a/b/a_fold"/>
</dbReference>
<evidence type="ECO:0000259" key="2">
    <source>
        <dbReference type="Pfam" id="PF00582"/>
    </source>
</evidence>
<dbReference type="CDD" id="cd00293">
    <property type="entry name" value="USP-like"/>
    <property type="match status" value="2"/>
</dbReference>
<dbReference type="EMBL" id="SJPT01000007">
    <property type="protein sequence ID" value="TWU20957.1"/>
    <property type="molecule type" value="Genomic_DNA"/>
</dbReference>
<dbReference type="Gene3D" id="3.40.50.12370">
    <property type="match status" value="1"/>
</dbReference>
<evidence type="ECO:0000256" key="1">
    <source>
        <dbReference type="ARBA" id="ARBA00008791"/>
    </source>
</evidence>
<keyword evidence="4" id="KW-1185">Reference proteome</keyword>
<dbReference type="SUPFAM" id="SSF52402">
    <property type="entry name" value="Adenine nucleotide alpha hydrolases-like"/>
    <property type="match status" value="2"/>
</dbReference>
<gene>
    <name evidence="3" type="ORF">Pla52o_39890</name>
</gene>
<feature type="domain" description="UspA" evidence="2">
    <location>
        <begin position="2"/>
        <end position="139"/>
    </location>
</feature>
<dbReference type="InterPro" id="IPR006016">
    <property type="entry name" value="UspA"/>
</dbReference>
<accession>A0A5C6CAH9</accession>
<organism evidence="3 4">
    <name type="scientific">Novipirellula galeiformis</name>
    <dbReference type="NCBI Taxonomy" id="2528004"/>
    <lineage>
        <taxon>Bacteria</taxon>
        <taxon>Pseudomonadati</taxon>
        <taxon>Planctomycetota</taxon>
        <taxon>Planctomycetia</taxon>
        <taxon>Pirellulales</taxon>
        <taxon>Pirellulaceae</taxon>
        <taxon>Novipirellula</taxon>
    </lineage>
</organism>
<reference evidence="3 4" key="1">
    <citation type="submission" date="2019-02" db="EMBL/GenBank/DDBJ databases">
        <title>Deep-cultivation of Planctomycetes and their phenomic and genomic characterization uncovers novel biology.</title>
        <authorList>
            <person name="Wiegand S."/>
            <person name="Jogler M."/>
            <person name="Boedeker C."/>
            <person name="Pinto D."/>
            <person name="Vollmers J."/>
            <person name="Rivas-Marin E."/>
            <person name="Kohn T."/>
            <person name="Peeters S.H."/>
            <person name="Heuer A."/>
            <person name="Rast P."/>
            <person name="Oberbeckmann S."/>
            <person name="Bunk B."/>
            <person name="Jeske O."/>
            <person name="Meyerdierks A."/>
            <person name="Storesund J.E."/>
            <person name="Kallscheuer N."/>
            <person name="Luecker S."/>
            <person name="Lage O.M."/>
            <person name="Pohl T."/>
            <person name="Merkel B.J."/>
            <person name="Hornburger P."/>
            <person name="Mueller R.-W."/>
            <person name="Bruemmer F."/>
            <person name="Labrenz M."/>
            <person name="Spormann A.M."/>
            <person name="Op Den Camp H."/>
            <person name="Overmann J."/>
            <person name="Amann R."/>
            <person name="Jetten M.S.M."/>
            <person name="Mascher T."/>
            <person name="Medema M.H."/>
            <person name="Devos D.P."/>
            <person name="Kaster A.-K."/>
            <person name="Ovreas L."/>
            <person name="Rohde M."/>
            <person name="Galperin M.Y."/>
            <person name="Jogler C."/>
        </authorList>
    </citation>
    <scope>NUCLEOTIDE SEQUENCE [LARGE SCALE GENOMIC DNA]</scope>
    <source>
        <strain evidence="3 4">Pla52o</strain>
    </source>
</reference>